<reference evidence="2 3" key="1">
    <citation type="journal article" date="2024" name="G3 (Bethesda)">
        <title>Genome assembly of Hibiscus sabdariffa L. provides insights into metabolisms of medicinal natural products.</title>
        <authorList>
            <person name="Kim T."/>
        </authorList>
    </citation>
    <scope>NUCLEOTIDE SEQUENCE [LARGE SCALE GENOMIC DNA]</scope>
    <source>
        <strain evidence="2">TK-2024</strain>
        <tissue evidence="2">Old leaves</tissue>
    </source>
</reference>
<feature type="compositionally biased region" description="Polar residues" evidence="1">
    <location>
        <begin position="1"/>
        <end position="24"/>
    </location>
</feature>
<evidence type="ECO:0000256" key="1">
    <source>
        <dbReference type="SAM" id="MobiDB-lite"/>
    </source>
</evidence>
<comment type="caution">
    <text evidence="2">The sequence shown here is derived from an EMBL/GenBank/DDBJ whole genome shotgun (WGS) entry which is preliminary data.</text>
</comment>
<feature type="compositionally biased region" description="Polar residues" evidence="1">
    <location>
        <begin position="39"/>
        <end position="49"/>
    </location>
</feature>
<organism evidence="2 3">
    <name type="scientific">Hibiscus sabdariffa</name>
    <name type="common">roselle</name>
    <dbReference type="NCBI Taxonomy" id="183260"/>
    <lineage>
        <taxon>Eukaryota</taxon>
        <taxon>Viridiplantae</taxon>
        <taxon>Streptophyta</taxon>
        <taxon>Embryophyta</taxon>
        <taxon>Tracheophyta</taxon>
        <taxon>Spermatophyta</taxon>
        <taxon>Magnoliopsida</taxon>
        <taxon>eudicotyledons</taxon>
        <taxon>Gunneridae</taxon>
        <taxon>Pentapetalae</taxon>
        <taxon>rosids</taxon>
        <taxon>malvids</taxon>
        <taxon>Malvales</taxon>
        <taxon>Malvaceae</taxon>
        <taxon>Malvoideae</taxon>
        <taxon>Hibiscus</taxon>
    </lineage>
</organism>
<proteinExistence type="predicted"/>
<keyword evidence="3" id="KW-1185">Reference proteome</keyword>
<evidence type="ECO:0000313" key="3">
    <source>
        <dbReference type="Proteomes" id="UP001396334"/>
    </source>
</evidence>
<dbReference type="Proteomes" id="UP001396334">
    <property type="component" value="Unassembled WGS sequence"/>
</dbReference>
<evidence type="ECO:0000313" key="2">
    <source>
        <dbReference type="EMBL" id="KAK9045268.1"/>
    </source>
</evidence>
<dbReference type="EMBL" id="JBBPBN010000002">
    <property type="protein sequence ID" value="KAK9045268.1"/>
    <property type="molecule type" value="Genomic_DNA"/>
</dbReference>
<protein>
    <submittedName>
        <fullName evidence="2">Uncharacterized protein</fullName>
    </submittedName>
</protein>
<accession>A0ABR2U6A9</accession>
<feature type="region of interest" description="Disordered" evidence="1">
    <location>
        <begin position="1"/>
        <end position="51"/>
    </location>
</feature>
<name>A0ABR2U6A9_9ROSI</name>
<gene>
    <name evidence="2" type="ORF">V6N11_059155</name>
</gene>
<sequence length="107" mass="12427">MQQRASNHTPNQLKQEPQHYTASSRDQDREQKCNIHLKPQNTPPQYQTQEKIRGHEETIKTKLKDEQYVINRCYGICPFLAILSVKVLSSLGTKSIDQVRPSHSLRD</sequence>